<dbReference type="EMBL" id="AWQS01000040">
    <property type="protein sequence ID" value="EWT06601.1"/>
    <property type="molecule type" value="Genomic_DNA"/>
</dbReference>
<dbReference type="InterPro" id="IPR021449">
    <property type="entry name" value="DUF3099"/>
</dbReference>
<keyword evidence="1" id="KW-0472">Membrane</keyword>
<dbReference type="AlphaFoldDB" id="W9GK36"/>
<feature type="transmembrane region" description="Helical" evidence="1">
    <location>
        <begin position="42"/>
        <end position="62"/>
    </location>
</feature>
<keyword evidence="1" id="KW-0812">Transmembrane</keyword>
<evidence type="ECO:0000313" key="3">
    <source>
        <dbReference type="Proteomes" id="UP000019494"/>
    </source>
</evidence>
<comment type="caution">
    <text evidence="2">The sequence shown here is derived from an EMBL/GenBank/DDBJ whole genome shotgun (WGS) entry which is preliminary data.</text>
</comment>
<sequence>MTSAQTSSTDDQSARVKRYLTMMGLRIVCFGVVFITTGWLRWVAIIGAVALPYFAVVVANAVRPREVGRITPVSPEPDRTKRLEQ</sequence>
<protein>
    <recommendedName>
        <fullName evidence="4">DUF3099 domain-containing protein</fullName>
    </recommendedName>
</protein>
<evidence type="ECO:0000313" key="2">
    <source>
        <dbReference type="EMBL" id="EWT06601.1"/>
    </source>
</evidence>
<name>W9GK36_9MICO</name>
<dbReference type="Proteomes" id="UP000019494">
    <property type="component" value="Unassembled WGS sequence"/>
</dbReference>
<accession>W9GK36</accession>
<keyword evidence="1" id="KW-1133">Transmembrane helix</keyword>
<feature type="transmembrane region" description="Helical" evidence="1">
    <location>
        <begin position="19"/>
        <end position="36"/>
    </location>
</feature>
<organism evidence="2 3">
    <name type="scientific">Intrasporangium chromatireducens Q5-1</name>
    <dbReference type="NCBI Taxonomy" id="584657"/>
    <lineage>
        <taxon>Bacteria</taxon>
        <taxon>Bacillati</taxon>
        <taxon>Actinomycetota</taxon>
        <taxon>Actinomycetes</taxon>
        <taxon>Micrococcales</taxon>
        <taxon>Intrasporangiaceae</taxon>
        <taxon>Intrasporangium</taxon>
    </lineage>
</organism>
<gene>
    <name evidence="2" type="ORF">N864_18795</name>
</gene>
<proteinExistence type="predicted"/>
<dbReference type="Pfam" id="PF11298">
    <property type="entry name" value="DUF3099"/>
    <property type="match status" value="1"/>
</dbReference>
<keyword evidence="3" id="KW-1185">Reference proteome</keyword>
<reference evidence="3" key="1">
    <citation type="submission" date="2013-08" db="EMBL/GenBank/DDBJ databases">
        <title>Intrasporangium oryzae NRRL B-24470.</title>
        <authorList>
            <person name="Liu H."/>
            <person name="Wang G."/>
        </authorList>
    </citation>
    <scope>NUCLEOTIDE SEQUENCE [LARGE SCALE GENOMIC DNA]</scope>
    <source>
        <strain evidence="3">Q5-1</strain>
    </source>
</reference>
<evidence type="ECO:0008006" key="4">
    <source>
        <dbReference type="Google" id="ProtNLM"/>
    </source>
</evidence>
<evidence type="ECO:0000256" key="1">
    <source>
        <dbReference type="SAM" id="Phobius"/>
    </source>
</evidence>